<organism evidence="2 3">
    <name type="scientific">Cytobacillus praedii</name>
    <dbReference type="NCBI Taxonomy" id="1742358"/>
    <lineage>
        <taxon>Bacteria</taxon>
        <taxon>Bacillati</taxon>
        <taxon>Bacillota</taxon>
        <taxon>Bacilli</taxon>
        <taxon>Bacillales</taxon>
        <taxon>Bacillaceae</taxon>
        <taxon>Cytobacillus</taxon>
    </lineage>
</organism>
<evidence type="ECO:0000313" key="2">
    <source>
        <dbReference type="EMBL" id="TCJ00420.1"/>
    </source>
</evidence>
<dbReference type="InterPro" id="IPR057596">
    <property type="entry name" value="RDRP_core"/>
</dbReference>
<evidence type="ECO:0000259" key="1">
    <source>
        <dbReference type="Pfam" id="PF05183"/>
    </source>
</evidence>
<evidence type="ECO:0000313" key="3">
    <source>
        <dbReference type="Proteomes" id="UP000293846"/>
    </source>
</evidence>
<dbReference type="EMBL" id="SJTH01000122">
    <property type="protein sequence ID" value="TCJ00420.1"/>
    <property type="molecule type" value="Genomic_DNA"/>
</dbReference>
<reference evidence="2 3" key="1">
    <citation type="submission" date="2019-03" db="EMBL/GenBank/DDBJ databases">
        <authorList>
            <person name="Jensen L."/>
            <person name="Storgaard J."/>
            <person name="Sulaj E."/>
            <person name="Schramm A."/>
            <person name="Marshall I.P.G."/>
        </authorList>
    </citation>
    <scope>NUCLEOTIDE SEQUENCE [LARGE SCALE GENOMIC DNA]</scope>
    <source>
        <strain evidence="2 3">2017H2G3</strain>
    </source>
</reference>
<dbReference type="GO" id="GO:0003968">
    <property type="term" value="F:RNA-directed RNA polymerase activity"/>
    <property type="evidence" value="ECO:0007669"/>
    <property type="project" value="InterPro"/>
</dbReference>
<sequence length="684" mass="79401">MQKQIFYTFKFKSSRLKEFNYDIQNLSFDEAKQNKEVISMFDSQLFRSIRHLNNKDFNINELNKCKKELSELKKRNCSADKHRQINEIQSQINKMLFVPEIISIVIENKSHYRYLFRNRLKLNGLEYRRLTCSAGQARSSVVIFCESAMADKLDAVFDNGRDQNIELVPSKFNAYKGLITSSTSTVSTPRFCLVPDYTSPTDVKVNYVTETDLNEDDLIEEKVITEFFNRFDGQGIISVEMATKWADELGLDYIPSQWCIRQNYIKGMLTTFDIKAFCEKENNNKYIIDTSYLDENGKAIKADLSKIDVIISESQFKLWNSFPSIDYYNENCEKNKLQWGISLISPKKDKDILKMNYQFLQTVKLNDTQIESLCKKTVDWLTGVTSKNISYTLLFLLGVNITEDKITDYLNNSENHWVKALMLDNELINDKWIKRKIYDLIKKKIKKSCLGEILVDGNFQVLVSDPFAMMQHACGQEVTGLLGKKEYYSNYWNEKGVSIVDSMRAPLTYRSEHVVLNLKKNEELDYWYKYNTSGVIVNIHGHETMNWAGSDFDFDIIATTSNENIINGVFKDELPITYAPPKSKAINFKERDLYNADLHSFGSEIGQITNKSTSGYALLAQLEENSTEYKTTLNRIKMCTKLQSAQIDKAKIGRKVKSIPNIWLKYNRINDFDSEEVKHQKKFL</sequence>
<gene>
    <name evidence="2" type="ORF">E0Y62_26915</name>
</gene>
<dbReference type="RefSeq" id="WP_131239671.1">
    <property type="nucleotide sequence ID" value="NZ_SJTH01000122.1"/>
</dbReference>
<proteinExistence type="predicted"/>
<protein>
    <recommendedName>
        <fullName evidence="1">RDRP core domain-containing protein</fullName>
    </recommendedName>
</protein>
<dbReference type="OrthoDB" id="1891855at2"/>
<feature type="domain" description="RDRP core" evidence="1">
    <location>
        <begin position="110"/>
        <end position="679"/>
    </location>
</feature>
<dbReference type="Pfam" id="PF05183">
    <property type="entry name" value="RdRP"/>
    <property type="match status" value="1"/>
</dbReference>
<keyword evidence="3" id="KW-1185">Reference proteome</keyword>
<comment type="caution">
    <text evidence="2">The sequence shown here is derived from an EMBL/GenBank/DDBJ whole genome shotgun (WGS) entry which is preliminary data.</text>
</comment>
<dbReference type="Proteomes" id="UP000293846">
    <property type="component" value="Unassembled WGS sequence"/>
</dbReference>
<name>A0A4R1ARK4_9BACI</name>
<accession>A0A4R1ARK4</accession>
<dbReference type="AlphaFoldDB" id="A0A4R1ARK4"/>
<feature type="non-terminal residue" evidence="2">
    <location>
        <position position="684"/>
    </location>
</feature>